<gene>
    <name evidence="1" type="ORF">Catovirus_1_444</name>
</gene>
<proteinExistence type="predicted"/>
<evidence type="ECO:0000313" key="1">
    <source>
        <dbReference type="EMBL" id="ARF08394.1"/>
    </source>
</evidence>
<accession>A0A1V0S9N4</accession>
<protein>
    <submittedName>
        <fullName evidence="1">Uncharacterized protein</fullName>
    </submittedName>
</protein>
<sequence length="339" mass="40112">MEYILSFETCDNNKVNYIVTKNDVINDTQYMKNLDEMDFQTITVLNKNYKYLSGKINVTSNSLEKYLNNNIGMDHETIFLMLYFMDSRVEKIITGNVQDIISNKFSPEVNKLIYEQLHSVLIKAMIIYNVKLNDNGFFVKQNSHQYNGELFYDHKFNSKLNNNNINIWSYNGGLKLGVRSKEFMEDGDPFWYSVLCENKIYNAYLSELNIMKIIYSPSLGKLSKINIYHYITEESDKFINFKKYEFFPKTNDQDIIFPNDLTYYIQNYTIQENLIKHTVKRTQGFDANDVENLESIYINQNNQLEFRSERLNKIRISEFEIPLKGKVICTIELFFEGTI</sequence>
<organism evidence="1">
    <name type="scientific">Catovirus CTV1</name>
    <dbReference type="NCBI Taxonomy" id="1977631"/>
    <lineage>
        <taxon>Viruses</taxon>
        <taxon>Varidnaviria</taxon>
        <taxon>Bamfordvirae</taxon>
        <taxon>Nucleocytoviricota</taxon>
        <taxon>Megaviricetes</taxon>
        <taxon>Imitervirales</taxon>
        <taxon>Mimiviridae</taxon>
        <taxon>Klosneuvirinae</taxon>
        <taxon>Catovirus</taxon>
    </lineage>
</organism>
<name>A0A1V0S9N4_9VIRU</name>
<dbReference type="EMBL" id="KY684083">
    <property type="protein sequence ID" value="ARF08394.1"/>
    <property type="molecule type" value="Genomic_DNA"/>
</dbReference>
<reference evidence="1" key="1">
    <citation type="journal article" date="2017" name="Science">
        <title>Giant viruses with an expanded complement of translation system components.</title>
        <authorList>
            <person name="Schulz F."/>
            <person name="Yutin N."/>
            <person name="Ivanova N.N."/>
            <person name="Ortega D.R."/>
            <person name="Lee T.K."/>
            <person name="Vierheilig J."/>
            <person name="Daims H."/>
            <person name="Horn M."/>
            <person name="Wagner M."/>
            <person name="Jensen G.J."/>
            <person name="Kyrpides N.C."/>
            <person name="Koonin E.V."/>
            <person name="Woyke T."/>
        </authorList>
    </citation>
    <scope>NUCLEOTIDE SEQUENCE</scope>
    <source>
        <strain evidence="1">CTV1</strain>
    </source>
</reference>